<dbReference type="Gene3D" id="2.40.160.20">
    <property type="match status" value="1"/>
</dbReference>
<dbReference type="InterPro" id="IPR002718">
    <property type="entry name" value="OMP_Helicobacter"/>
</dbReference>
<feature type="chain" id="PRO_5004767479" description="Outer membrane protein beta-barrel domain-containing protein" evidence="1">
    <location>
        <begin position="25"/>
        <end position="257"/>
    </location>
</feature>
<keyword evidence="1" id="KW-0732">Signal</keyword>
<sequence length="257" mass="27308">MKNLSKSVFLSVAVASVLVASAVAEESAGFIGLELGASGGLQEAKITGTATNQSRTASDNLETYGVNAGIVGGYKAFFTSWFGLRAYANLNFIHTLNEEMIREADGSNLSTDQAISALNYGVNLDLLFNVLAFQQANLGLFVGAGLGANTFFASNAIDAAKKKIGANPNFDLLPEALQGQLNNDIKDNKAYTGFDAWVNVGVRTNFLEHHGIEVVAKVPFVGTTVYDKTIGAAGVSANANVKLYNPWNVSVRYIYSF</sequence>
<comment type="caution">
    <text evidence="2">The sequence shown here is derived from an EMBL/GenBank/DDBJ whole genome shotgun (WGS) entry which is preliminary data.</text>
</comment>
<dbReference type="PATRIC" id="fig|1357400.3.peg.177"/>
<evidence type="ECO:0008006" key="4">
    <source>
        <dbReference type="Google" id="ProtNLM"/>
    </source>
</evidence>
<dbReference type="AlphaFoldDB" id="V8CDH4"/>
<gene>
    <name evidence="2" type="ORF">HMPREF2086_00120</name>
</gene>
<evidence type="ECO:0000256" key="1">
    <source>
        <dbReference type="SAM" id="SignalP"/>
    </source>
</evidence>
<evidence type="ECO:0000313" key="3">
    <source>
        <dbReference type="Proteomes" id="UP000018731"/>
    </source>
</evidence>
<dbReference type="HOGENOM" id="CLU_026212_4_0_7"/>
<dbReference type="RefSeq" id="WP_023926788.1">
    <property type="nucleotide sequence ID" value="NZ_KI669454.1"/>
</dbReference>
<keyword evidence="3" id="KW-1185">Reference proteome</keyword>
<dbReference type="Pfam" id="PF01856">
    <property type="entry name" value="HP_OMP"/>
    <property type="match status" value="1"/>
</dbReference>
<dbReference type="OrthoDB" id="5319509at2"/>
<evidence type="ECO:0000313" key="2">
    <source>
        <dbReference type="EMBL" id="ETD24786.1"/>
    </source>
</evidence>
<proteinExistence type="predicted"/>
<dbReference type="Proteomes" id="UP000018731">
    <property type="component" value="Unassembled WGS sequence"/>
</dbReference>
<feature type="signal peptide" evidence="1">
    <location>
        <begin position="1"/>
        <end position="24"/>
    </location>
</feature>
<reference evidence="2 3" key="1">
    <citation type="journal article" date="2014" name="Genome Announc.">
        <title>Draft genome sequences of six enterohepatic helicobacter species isolated from humans and one from rhesus macaques.</title>
        <authorList>
            <person name="Shen Z."/>
            <person name="Sheh A."/>
            <person name="Young S.K."/>
            <person name="Abouelliel A."/>
            <person name="Ward D.V."/>
            <person name="Earl A.M."/>
            <person name="Fox J.G."/>
        </authorList>
    </citation>
    <scope>NUCLEOTIDE SEQUENCE [LARGE SCALE GENOMIC DNA]</scope>
    <source>
        <strain evidence="2 3">MIT 99-5501</strain>
    </source>
</reference>
<organism evidence="2 3">
    <name type="scientific">Helicobacter macacae MIT 99-5501</name>
    <dbReference type="NCBI Taxonomy" id="1357400"/>
    <lineage>
        <taxon>Bacteria</taxon>
        <taxon>Pseudomonadati</taxon>
        <taxon>Campylobacterota</taxon>
        <taxon>Epsilonproteobacteria</taxon>
        <taxon>Campylobacterales</taxon>
        <taxon>Helicobacteraceae</taxon>
        <taxon>Helicobacter</taxon>
    </lineage>
</organism>
<name>V8CDH4_9HELI</name>
<accession>V8CDH4</accession>
<protein>
    <recommendedName>
        <fullName evidence="4">Outer membrane protein beta-barrel domain-containing protein</fullName>
    </recommendedName>
</protein>
<dbReference type="EMBL" id="AZJI01000001">
    <property type="protein sequence ID" value="ETD24786.1"/>
    <property type="molecule type" value="Genomic_DNA"/>
</dbReference>
<dbReference type="PRINTS" id="PR01776">
    <property type="entry name" value="HPOMPFAMILY"/>
</dbReference>